<dbReference type="SUPFAM" id="SSF53300">
    <property type="entry name" value="vWA-like"/>
    <property type="match status" value="1"/>
</dbReference>
<reference evidence="4 5" key="1">
    <citation type="submission" date="2024-09" db="EMBL/GenBank/DDBJ databases">
        <authorList>
            <person name="Sun Q."/>
            <person name="Mori K."/>
        </authorList>
    </citation>
    <scope>NUCLEOTIDE SEQUENCE [LARGE SCALE GENOMIC DNA]</scope>
    <source>
        <strain evidence="4 5">JCM 12763</strain>
    </source>
</reference>
<proteinExistence type="predicted"/>
<evidence type="ECO:0000259" key="3">
    <source>
        <dbReference type="PROSITE" id="PS50234"/>
    </source>
</evidence>
<keyword evidence="2" id="KW-1133">Transmembrane helix</keyword>
<evidence type="ECO:0000313" key="4">
    <source>
        <dbReference type="EMBL" id="MFB9731910.1"/>
    </source>
</evidence>
<dbReference type="Proteomes" id="UP001589613">
    <property type="component" value="Unassembled WGS sequence"/>
</dbReference>
<organism evidence="4 5">
    <name type="scientific">Ornithinimicrobium kibberense</name>
    <dbReference type="NCBI Taxonomy" id="282060"/>
    <lineage>
        <taxon>Bacteria</taxon>
        <taxon>Bacillati</taxon>
        <taxon>Actinomycetota</taxon>
        <taxon>Actinomycetes</taxon>
        <taxon>Micrococcales</taxon>
        <taxon>Ornithinimicrobiaceae</taxon>
        <taxon>Ornithinimicrobium</taxon>
    </lineage>
</organism>
<evidence type="ECO:0000313" key="5">
    <source>
        <dbReference type="Proteomes" id="UP001589613"/>
    </source>
</evidence>
<name>A0ABV5V2E2_9MICO</name>
<feature type="region of interest" description="Disordered" evidence="1">
    <location>
        <begin position="41"/>
        <end position="79"/>
    </location>
</feature>
<feature type="region of interest" description="Disordered" evidence="1">
    <location>
        <begin position="328"/>
        <end position="352"/>
    </location>
</feature>
<dbReference type="Gene3D" id="3.40.50.410">
    <property type="entry name" value="von Willebrand factor, type A domain"/>
    <property type="match status" value="1"/>
</dbReference>
<dbReference type="InterPro" id="IPR036465">
    <property type="entry name" value="vWFA_dom_sf"/>
</dbReference>
<dbReference type="RefSeq" id="WP_141337077.1">
    <property type="nucleotide sequence ID" value="NZ_JBHMAX010000015.1"/>
</dbReference>
<dbReference type="PROSITE" id="PS50234">
    <property type="entry name" value="VWFA"/>
    <property type="match status" value="1"/>
</dbReference>
<keyword evidence="5" id="KW-1185">Reference proteome</keyword>
<evidence type="ECO:0000256" key="2">
    <source>
        <dbReference type="SAM" id="Phobius"/>
    </source>
</evidence>
<feature type="domain" description="VWFA" evidence="3">
    <location>
        <begin position="373"/>
        <end position="572"/>
    </location>
</feature>
<protein>
    <submittedName>
        <fullName evidence="4">VWA domain-containing protein</fullName>
    </submittedName>
</protein>
<accession>A0ABV5V2E2</accession>
<dbReference type="EMBL" id="JBHMAX010000015">
    <property type="protein sequence ID" value="MFB9731910.1"/>
    <property type="molecule type" value="Genomic_DNA"/>
</dbReference>
<feature type="compositionally biased region" description="Low complexity" evidence="1">
    <location>
        <begin position="45"/>
        <end position="64"/>
    </location>
</feature>
<keyword evidence="2" id="KW-0472">Membrane</keyword>
<keyword evidence="2" id="KW-0812">Transmembrane</keyword>
<sequence length="577" mass="59882">MAKHSRPPEDNDRRGILWALLALLGVVLVAGAFWFLGGDDDDPAADAPDPAPTTAEPAPSDDAAVTSDPPPAAAPESCDPVTVWSAPELLPAVTAAADRAADDCFTYDVQERETATSQAEVRGEDAPDVWLPSSVAWAQLAARDGVDLQVGPTVASSPVLLTGAPGTVAGMGDLGLTPDSSFAELAQVYQEQAATGDAQLTMRLGDPRNDPATMALLAATSEELGSLDEPGGPGRSLLVVLAQTAAQGDPLSVLRSDADTLVPATEQQIGTAVADGQELQGVQLGGDLGTVQLPFVRVGQEGSEEAVAALQEELTSGAADGDLAESFLRPGDEGAAPGVPGVPERVRTTGEAPDEQLTATVAETWSVIAPQSRILALIDISGSMEAPVDDDATRIDLTREAAQTALSVIPERTAVGVWYFATSLDGERDHVEAAPLRPLEEEVGDVTHKEVLLGVTEELGVDTLQGDTGLHDSLWAAYSAMQEEDVDDAISSVLMLTDGINDDSTGGLSEDEVVERLEQAREEGDRQVTVVLIGVGPDVDADALERLATAAGGESLVITDPRELPQVFVDVVARRAA</sequence>
<evidence type="ECO:0000256" key="1">
    <source>
        <dbReference type="SAM" id="MobiDB-lite"/>
    </source>
</evidence>
<dbReference type="InterPro" id="IPR002035">
    <property type="entry name" value="VWF_A"/>
</dbReference>
<dbReference type="Pfam" id="PF13768">
    <property type="entry name" value="VWA_3"/>
    <property type="match status" value="1"/>
</dbReference>
<feature type="transmembrane region" description="Helical" evidence="2">
    <location>
        <begin position="16"/>
        <end position="36"/>
    </location>
</feature>
<dbReference type="SMART" id="SM00327">
    <property type="entry name" value="VWA"/>
    <property type="match status" value="1"/>
</dbReference>
<gene>
    <name evidence="4" type="ORF">ACFFN0_07630</name>
</gene>
<comment type="caution">
    <text evidence="4">The sequence shown here is derived from an EMBL/GenBank/DDBJ whole genome shotgun (WGS) entry which is preliminary data.</text>
</comment>